<proteinExistence type="predicted"/>
<comment type="caution">
    <text evidence="2">The sequence shown here is derived from an EMBL/GenBank/DDBJ whole genome shotgun (WGS) entry which is preliminary data.</text>
</comment>
<dbReference type="EMBL" id="MAPF01000020">
    <property type="protein sequence ID" value="PEH36392.1"/>
    <property type="molecule type" value="Genomic_DNA"/>
</dbReference>
<dbReference type="InterPro" id="IPR021348">
    <property type="entry name" value="DUF2963"/>
</dbReference>
<protein>
    <recommendedName>
        <fullName evidence="1">DUF2963 domain-containing protein</fullName>
    </recommendedName>
</protein>
<dbReference type="Gene3D" id="3.90.930.1">
    <property type="match status" value="1"/>
</dbReference>
<feature type="domain" description="DUF2963" evidence="1">
    <location>
        <begin position="7"/>
        <end position="54"/>
    </location>
</feature>
<dbReference type="Pfam" id="PF11178">
    <property type="entry name" value="DUF2963"/>
    <property type="match status" value="1"/>
</dbReference>
<dbReference type="Proteomes" id="UP000220509">
    <property type="component" value="Unassembled WGS sequence"/>
</dbReference>
<gene>
    <name evidence="2" type="ORF">BBA70_00730</name>
</gene>
<evidence type="ECO:0000313" key="3">
    <source>
        <dbReference type="Proteomes" id="UP000220509"/>
    </source>
</evidence>
<name>A0ABX4K0W8_9MOLU</name>
<accession>A0ABX4K0W8</accession>
<sequence length="61" mass="7269">MKYIIYDGKIIKQIKEYNENGKLIKLTNFHDDGKKIDMMQEYDPQTGFLKSSTYYQIDGKK</sequence>
<evidence type="ECO:0000259" key="1">
    <source>
        <dbReference type="Pfam" id="PF11178"/>
    </source>
</evidence>
<keyword evidence="3" id="KW-1185">Reference proteome</keyword>
<evidence type="ECO:0000313" key="2">
    <source>
        <dbReference type="EMBL" id="PEH36392.1"/>
    </source>
</evidence>
<organism evidence="2 3">
    <name type="scientific">New Jersey aster yellows phytoplasma</name>
    <dbReference type="NCBI Taxonomy" id="270520"/>
    <lineage>
        <taxon>Bacteria</taxon>
        <taxon>Bacillati</taxon>
        <taxon>Mycoplasmatota</taxon>
        <taxon>Mollicutes</taxon>
        <taxon>Acholeplasmatales</taxon>
        <taxon>Acholeplasmataceae</taxon>
        <taxon>Candidatus Phytoplasma</taxon>
        <taxon>16SrI (Aster yellows group)</taxon>
    </lineage>
</organism>
<reference evidence="2" key="1">
    <citation type="submission" date="2017-05" db="EMBL/GenBank/DDBJ databases">
        <title>Genome sequence of Ca. P. asteris strain NJAY.</title>
        <authorList>
            <person name="Lee I.-M."/>
            <person name="Gundersen-Rindal D."/>
            <person name="Sparks M."/>
        </authorList>
    </citation>
    <scope>NUCLEOTIDE SEQUENCE [LARGE SCALE GENOMIC DNA]</scope>
    <source>
        <strain evidence="2">NJAY</strain>
    </source>
</reference>
<dbReference type="RefSeq" id="WP_252861467.1">
    <property type="nucleotide sequence ID" value="NZ_MAPF01000020.1"/>
</dbReference>